<dbReference type="Proteomes" id="UP000886501">
    <property type="component" value="Unassembled WGS sequence"/>
</dbReference>
<organism evidence="1 2">
    <name type="scientific">Thelephora ganbajun</name>
    <name type="common">Ganba fungus</name>
    <dbReference type="NCBI Taxonomy" id="370292"/>
    <lineage>
        <taxon>Eukaryota</taxon>
        <taxon>Fungi</taxon>
        <taxon>Dikarya</taxon>
        <taxon>Basidiomycota</taxon>
        <taxon>Agaricomycotina</taxon>
        <taxon>Agaricomycetes</taxon>
        <taxon>Thelephorales</taxon>
        <taxon>Thelephoraceae</taxon>
        <taxon>Thelephora</taxon>
    </lineage>
</organism>
<proteinExistence type="predicted"/>
<feature type="non-terminal residue" evidence="1">
    <location>
        <position position="52"/>
    </location>
</feature>
<evidence type="ECO:0000313" key="2">
    <source>
        <dbReference type="Proteomes" id="UP000886501"/>
    </source>
</evidence>
<accession>A0ACB6ZEZ4</accession>
<gene>
    <name evidence="1" type="ORF">BDM02DRAFT_3115927</name>
</gene>
<sequence length="52" mass="5928">VSMTEFYIPLREGAKAGEANDKGSARSRMLNQHARILGIDDFQHWAILKKKK</sequence>
<dbReference type="EMBL" id="MU118019">
    <property type="protein sequence ID" value="KAF9648144.1"/>
    <property type="molecule type" value="Genomic_DNA"/>
</dbReference>
<reference evidence="1" key="1">
    <citation type="submission" date="2019-10" db="EMBL/GenBank/DDBJ databases">
        <authorList>
            <consortium name="DOE Joint Genome Institute"/>
            <person name="Kuo A."/>
            <person name="Miyauchi S."/>
            <person name="Kiss E."/>
            <person name="Drula E."/>
            <person name="Kohler A."/>
            <person name="Sanchez-Garcia M."/>
            <person name="Andreopoulos B."/>
            <person name="Barry K.W."/>
            <person name="Bonito G."/>
            <person name="Buee M."/>
            <person name="Carver A."/>
            <person name="Chen C."/>
            <person name="Cichocki N."/>
            <person name="Clum A."/>
            <person name="Culley D."/>
            <person name="Crous P.W."/>
            <person name="Fauchery L."/>
            <person name="Girlanda M."/>
            <person name="Hayes R."/>
            <person name="Keri Z."/>
            <person name="Labutti K."/>
            <person name="Lipzen A."/>
            <person name="Lombard V."/>
            <person name="Magnuson J."/>
            <person name="Maillard F."/>
            <person name="Morin E."/>
            <person name="Murat C."/>
            <person name="Nolan M."/>
            <person name="Ohm R."/>
            <person name="Pangilinan J."/>
            <person name="Pereira M."/>
            <person name="Perotto S."/>
            <person name="Peter M."/>
            <person name="Riley R."/>
            <person name="Sitrit Y."/>
            <person name="Stielow B."/>
            <person name="Szollosi G."/>
            <person name="Zifcakova L."/>
            <person name="Stursova M."/>
            <person name="Spatafora J.W."/>
            <person name="Tedersoo L."/>
            <person name="Vaario L.-M."/>
            <person name="Yamada A."/>
            <person name="Yan M."/>
            <person name="Wang P."/>
            <person name="Xu J."/>
            <person name="Bruns T."/>
            <person name="Baldrian P."/>
            <person name="Vilgalys R."/>
            <person name="Henrissat B."/>
            <person name="Grigoriev I.V."/>
            <person name="Hibbett D."/>
            <person name="Nagy L.G."/>
            <person name="Martin F.M."/>
        </authorList>
    </citation>
    <scope>NUCLEOTIDE SEQUENCE</scope>
    <source>
        <strain evidence="1">P2</strain>
    </source>
</reference>
<keyword evidence="2" id="KW-1185">Reference proteome</keyword>
<protein>
    <submittedName>
        <fullName evidence="1">Uncharacterized protein</fullName>
    </submittedName>
</protein>
<reference evidence="1" key="2">
    <citation type="journal article" date="2020" name="Nat. Commun.">
        <title>Large-scale genome sequencing of mycorrhizal fungi provides insights into the early evolution of symbiotic traits.</title>
        <authorList>
            <person name="Miyauchi S."/>
            <person name="Kiss E."/>
            <person name="Kuo A."/>
            <person name="Drula E."/>
            <person name="Kohler A."/>
            <person name="Sanchez-Garcia M."/>
            <person name="Morin E."/>
            <person name="Andreopoulos B."/>
            <person name="Barry K.W."/>
            <person name="Bonito G."/>
            <person name="Buee M."/>
            <person name="Carver A."/>
            <person name="Chen C."/>
            <person name="Cichocki N."/>
            <person name="Clum A."/>
            <person name="Culley D."/>
            <person name="Crous P.W."/>
            <person name="Fauchery L."/>
            <person name="Girlanda M."/>
            <person name="Hayes R.D."/>
            <person name="Keri Z."/>
            <person name="LaButti K."/>
            <person name="Lipzen A."/>
            <person name="Lombard V."/>
            <person name="Magnuson J."/>
            <person name="Maillard F."/>
            <person name="Murat C."/>
            <person name="Nolan M."/>
            <person name="Ohm R.A."/>
            <person name="Pangilinan J."/>
            <person name="Pereira M.F."/>
            <person name="Perotto S."/>
            <person name="Peter M."/>
            <person name="Pfister S."/>
            <person name="Riley R."/>
            <person name="Sitrit Y."/>
            <person name="Stielow J.B."/>
            <person name="Szollosi G."/>
            <person name="Zifcakova L."/>
            <person name="Stursova M."/>
            <person name="Spatafora J.W."/>
            <person name="Tedersoo L."/>
            <person name="Vaario L.M."/>
            <person name="Yamada A."/>
            <person name="Yan M."/>
            <person name="Wang P."/>
            <person name="Xu J."/>
            <person name="Bruns T."/>
            <person name="Baldrian P."/>
            <person name="Vilgalys R."/>
            <person name="Dunand C."/>
            <person name="Henrissat B."/>
            <person name="Grigoriev I.V."/>
            <person name="Hibbett D."/>
            <person name="Nagy L.G."/>
            <person name="Martin F.M."/>
        </authorList>
    </citation>
    <scope>NUCLEOTIDE SEQUENCE</scope>
    <source>
        <strain evidence="1">P2</strain>
    </source>
</reference>
<evidence type="ECO:0000313" key="1">
    <source>
        <dbReference type="EMBL" id="KAF9648144.1"/>
    </source>
</evidence>
<feature type="non-terminal residue" evidence="1">
    <location>
        <position position="1"/>
    </location>
</feature>
<name>A0ACB6ZEZ4_THEGA</name>
<comment type="caution">
    <text evidence="1">The sequence shown here is derived from an EMBL/GenBank/DDBJ whole genome shotgun (WGS) entry which is preliminary data.</text>
</comment>